<evidence type="ECO:0008006" key="3">
    <source>
        <dbReference type="Google" id="ProtNLM"/>
    </source>
</evidence>
<evidence type="ECO:0000313" key="2">
    <source>
        <dbReference type="Proteomes" id="UP001501442"/>
    </source>
</evidence>
<comment type="caution">
    <text evidence="1">The sequence shown here is derived from an EMBL/GenBank/DDBJ whole genome shotgun (WGS) entry which is preliminary data.</text>
</comment>
<evidence type="ECO:0000313" key="1">
    <source>
        <dbReference type="EMBL" id="GAA4627025.1"/>
    </source>
</evidence>
<proteinExistence type="predicted"/>
<gene>
    <name evidence="1" type="ORF">GCM10023196_037620</name>
</gene>
<reference evidence="2" key="1">
    <citation type="journal article" date="2019" name="Int. J. Syst. Evol. Microbiol.">
        <title>The Global Catalogue of Microorganisms (GCM) 10K type strain sequencing project: providing services to taxonomists for standard genome sequencing and annotation.</title>
        <authorList>
            <consortium name="The Broad Institute Genomics Platform"/>
            <consortium name="The Broad Institute Genome Sequencing Center for Infectious Disease"/>
            <person name="Wu L."/>
            <person name="Ma J."/>
        </authorList>
    </citation>
    <scope>NUCLEOTIDE SEQUENCE [LARGE SCALE GENOMIC DNA]</scope>
    <source>
        <strain evidence="2">JCM 17939</strain>
    </source>
</reference>
<dbReference type="Gene3D" id="1.10.1660.10">
    <property type="match status" value="1"/>
</dbReference>
<protein>
    <recommendedName>
        <fullName evidence="3">Helix-turn-helix domain-containing protein</fullName>
    </recommendedName>
</protein>
<dbReference type="EMBL" id="BAABHK010000004">
    <property type="protein sequence ID" value="GAA4627025.1"/>
    <property type="molecule type" value="Genomic_DNA"/>
</dbReference>
<keyword evidence="2" id="KW-1185">Reference proteome</keyword>
<accession>A0ABP8U9F7</accession>
<sequence>MTNPTEEDEIWVTRDVATYFRVNPKTVNRWVKVRKLKPAFVTPTGMFRFRKSQIVQGGES</sequence>
<name>A0ABP8U9F7_9ACTN</name>
<organism evidence="1 2">
    <name type="scientific">Actinoallomurus vinaceus</name>
    <dbReference type="NCBI Taxonomy" id="1080074"/>
    <lineage>
        <taxon>Bacteria</taxon>
        <taxon>Bacillati</taxon>
        <taxon>Actinomycetota</taxon>
        <taxon>Actinomycetes</taxon>
        <taxon>Streptosporangiales</taxon>
        <taxon>Thermomonosporaceae</taxon>
        <taxon>Actinoallomurus</taxon>
    </lineage>
</organism>
<dbReference type="Proteomes" id="UP001501442">
    <property type="component" value="Unassembled WGS sequence"/>
</dbReference>
<dbReference type="RefSeq" id="WP_345432152.1">
    <property type="nucleotide sequence ID" value="NZ_BAABHK010000004.1"/>
</dbReference>